<proteinExistence type="predicted"/>
<gene>
    <name evidence="2" type="ORF">RM705_35045</name>
</gene>
<keyword evidence="3" id="KW-1185">Reference proteome</keyword>
<reference evidence="3" key="1">
    <citation type="submission" date="2023-07" db="EMBL/GenBank/DDBJ databases">
        <title>30 novel species of actinomycetes from the DSMZ collection.</title>
        <authorList>
            <person name="Nouioui I."/>
        </authorList>
    </citation>
    <scope>NUCLEOTIDE SEQUENCE [LARGE SCALE GENOMIC DNA]</scope>
    <source>
        <strain evidence="3">DSM 41636</strain>
    </source>
</reference>
<dbReference type="EMBL" id="JAVRFA010000145">
    <property type="protein sequence ID" value="MDT0399880.1"/>
    <property type="molecule type" value="Genomic_DNA"/>
</dbReference>
<dbReference type="Proteomes" id="UP001183881">
    <property type="component" value="Unassembled WGS sequence"/>
</dbReference>
<accession>A0ABU2Q641</accession>
<protein>
    <submittedName>
        <fullName evidence="2">Uncharacterized protein</fullName>
    </submittedName>
</protein>
<evidence type="ECO:0000313" key="2">
    <source>
        <dbReference type="EMBL" id="MDT0399880.1"/>
    </source>
</evidence>
<organism evidence="2 3">
    <name type="scientific">Streptomyces edwardsiae</name>
    <dbReference type="NCBI Taxonomy" id="3075527"/>
    <lineage>
        <taxon>Bacteria</taxon>
        <taxon>Bacillati</taxon>
        <taxon>Actinomycetota</taxon>
        <taxon>Actinomycetes</taxon>
        <taxon>Kitasatosporales</taxon>
        <taxon>Streptomycetaceae</taxon>
        <taxon>Streptomyces</taxon>
    </lineage>
</organism>
<dbReference type="RefSeq" id="WP_311649430.1">
    <property type="nucleotide sequence ID" value="NZ_JAVRFA010000145.1"/>
</dbReference>
<evidence type="ECO:0000313" key="3">
    <source>
        <dbReference type="Proteomes" id="UP001183881"/>
    </source>
</evidence>
<name>A0ABU2Q641_9ACTN</name>
<evidence type="ECO:0000256" key="1">
    <source>
        <dbReference type="SAM" id="Phobius"/>
    </source>
</evidence>
<feature type="transmembrane region" description="Helical" evidence="1">
    <location>
        <begin position="34"/>
        <end position="52"/>
    </location>
</feature>
<keyword evidence="1" id="KW-1133">Transmembrane helix</keyword>
<sequence length="81" mass="8977">MSAYTVYVLLREIWGNCRIGINASARGFQLVFEMPRNFVIVAVLSGGIYALLRRVPVRWRTPLAVVGAVVMAVAVVWIIVS</sequence>
<keyword evidence="1" id="KW-0472">Membrane</keyword>
<feature type="transmembrane region" description="Helical" evidence="1">
    <location>
        <begin position="59"/>
        <end position="80"/>
    </location>
</feature>
<feature type="non-terminal residue" evidence="2">
    <location>
        <position position="81"/>
    </location>
</feature>
<comment type="caution">
    <text evidence="2">The sequence shown here is derived from an EMBL/GenBank/DDBJ whole genome shotgun (WGS) entry which is preliminary data.</text>
</comment>
<keyword evidence="1" id="KW-0812">Transmembrane</keyword>